<accession>A0A699ZQC8</accession>
<reference evidence="1 2" key="1">
    <citation type="submission" date="2020-02" db="EMBL/GenBank/DDBJ databases">
        <title>Draft genome sequence of Haematococcus lacustris strain NIES-144.</title>
        <authorList>
            <person name="Morimoto D."/>
            <person name="Nakagawa S."/>
            <person name="Yoshida T."/>
            <person name="Sawayama S."/>
        </authorList>
    </citation>
    <scope>NUCLEOTIDE SEQUENCE [LARGE SCALE GENOMIC DNA]</scope>
    <source>
        <strain evidence="1 2">NIES-144</strain>
    </source>
</reference>
<keyword evidence="2" id="KW-1185">Reference proteome</keyword>
<protein>
    <submittedName>
        <fullName evidence="1">Uncharacterized protein</fullName>
    </submittedName>
</protein>
<comment type="caution">
    <text evidence="1">The sequence shown here is derived from an EMBL/GenBank/DDBJ whole genome shotgun (WGS) entry which is preliminary data.</text>
</comment>
<dbReference type="EMBL" id="BLLF01001664">
    <property type="protein sequence ID" value="GFH20598.1"/>
    <property type="molecule type" value="Genomic_DNA"/>
</dbReference>
<proteinExistence type="predicted"/>
<organism evidence="1 2">
    <name type="scientific">Haematococcus lacustris</name>
    <name type="common">Green alga</name>
    <name type="synonym">Haematococcus pluvialis</name>
    <dbReference type="NCBI Taxonomy" id="44745"/>
    <lineage>
        <taxon>Eukaryota</taxon>
        <taxon>Viridiplantae</taxon>
        <taxon>Chlorophyta</taxon>
        <taxon>core chlorophytes</taxon>
        <taxon>Chlorophyceae</taxon>
        <taxon>CS clade</taxon>
        <taxon>Chlamydomonadales</taxon>
        <taxon>Haematococcaceae</taxon>
        <taxon>Haematococcus</taxon>
    </lineage>
</organism>
<sequence length="26" mass="3134">MHQVQIWTQEWCQARRQRTSQAASGF</sequence>
<dbReference type="AlphaFoldDB" id="A0A699ZQC8"/>
<name>A0A699ZQC8_HAELA</name>
<dbReference type="Proteomes" id="UP000485058">
    <property type="component" value="Unassembled WGS sequence"/>
</dbReference>
<evidence type="ECO:0000313" key="1">
    <source>
        <dbReference type="EMBL" id="GFH20598.1"/>
    </source>
</evidence>
<gene>
    <name evidence="1" type="ORF">HaLaN_17746</name>
</gene>
<evidence type="ECO:0000313" key="2">
    <source>
        <dbReference type="Proteomes" id="UP000485058"/>
    </source>
</evidence>
<feature type="non-terminal residue" evidence="1">
    <location>
        <position position="1"/>
    </location>
</feature>